<dbReference type="PROSITE" id="PS51450">
    <property type="entry name" value="LRR"/>
    <property type="match status" value="4"/>
</dbReference>
<keyword evidence="2" id="KW-0677">Repeat</keyword>
<dbReference type="GeneID" id="111119405"/>
<dbReference type="Proteomes" id="UP000694844">
    <property type="component" value="Chromosome 2"/>
</dbReference>
<gene>
    <name evidence="5" type="primary">LOC111119405</name>
</gene>
<name>A0A8B8CHR7_CRAVI</name>
<evidence type="ECO:0000256" key="3">
    <source>
        <dbReference type="SAM" id="MobiDB-lite"/>
    </source>
</evidence>
<feature type="compositionally biased region" description="Polar residues" evidence="3">
    <location>
        <begin position="320"/>
        <end position="333"/>
    </location>
</feature>
<evidence type="ECO:0000256" key="2">
    <source>
        <dbReference type="ARBA" id="ARBA00022737"/>
    </source>
</evidence>
<dbReference type="Pfam" id="PF13855">
    <property type="entry name" value="LRR_8"/>
    <property type="match status" value="1"/>
</dbReference>
<evidence type="ECO:0000313" key="4">
    <source>
        <dbReference type="Proteomes" id="UP000694844"/>
    </source>
</evidence>
<proteinExistence type="predicted"/>
<dbReference type="AlphaFoldDB" id="A0A8B8CHR7"/>
<reference evidence="5" key="1">
    <citation type="submission" date="2025-08" db="UniProtKB">
        <authorList>
            <consortium name="RefSeq"/>
        </authorList>
    </citation>
    <scope>IDENTIFICATION</scope>
    <source>
        <tissue evidence="5">Whole sample</tissue>
    </source>
</reference>
<sequence length="393" mass="45380">MVKLTIDLIARGTSGYTKKKRDESMQQYLKRLTHLYLEDRCIDEVGEDLSMCRNLTVLYLYDNQLLKIPILHHNQHLTMLYLQNNDIHKIENLSPLTRLIKLYLGGNCITVIEGLDKLEHLQELHIENQRMPPGEKLLFDPRTLRAISSSLQVLNIAGNNLDSIKDIECLRNLYQLHANDNLLTDMKELAHVIGGMFRLWRLDLMGNPLCHKAKYRDRVIVMAKNLDVLDGKEISETSRRFLHSWHDAREVQKKRREEHLRKGSGEFRDSALLRELPPVKDYPRPPPKIPGYMMPAVKNHSLPRKQFDEILARTNSNLAEDTTQQTHSASVKTRSGILRSKPSENVAPFSLADKIASAPVGRRRQRQPLTMSFEFGHLDLSRHIQKNDIINST</sequence>
<dbReference type="InterPro" id="IPR050836">
    <property type="entry name" value="SDS22/Internalin_LRR"/>
</dbReference>
<protein>
    <submittedName>
        <fullName evidence="5">Protein phosphatase 1 regulatory subunit 42-like isoform X2</fullName>
    </submittedName>
</protein>
<evidence type="ECO:0000256" key="1">
    <source>
        <dbReference type="ARBA" id="ARBA00022614"/>
    </source>
</evidence>
<feature type="region of interest" description="Disordered" evidence="3">
    <location>
        <begin position="320"/>
        <end position="339"/>
    </location>
</feature>
<dbReference type="InterPro" id="IPR032675">
    <property type="entry name" value="LRR_dom_sf"/>
</dbReference>
<dbReference type="SUPFAM" id="SSF52058">
    <property type="entry name" value="L domain-like"/>
    <property type="match status" value="1"/>
</dbReference>
<dbReference type="CDD" id="cd21340">
    <property type="entry name" value="PPP1R42"/>
    <property type="match status" value="1"/>
</dbReference>
<dbReference type="OrthoDB" id="10262005at2759"/>
<evidence type="ECO:0000313" key="5">
    <source>
        <dbReference type="RefSeq" id="XP_022315250.1"/>
    </source>
</evidence>
<dbReference type="SMART" id="SM00365">
    <property type="entry name" value="LRR_SD22"/>
    <property type="match status" value="5"/>
</dbReference>
<keyword evidence="1" id="KW-0433">Leucine-rich repeat</keyword>
<dbReference type="PANTHER" id="PTHR46652">
    <property type="entry name" value="LEUCINE-RICH REPEAT AND IQ DOMAIN-CONTAINING PROTEIN 1-RELATED"/>
    <property type="match status" value="1"/>
</dbReference>
<dbReference type="Gene3D" id="3.80.10.10">
    <property type="entry name" value="Ribonuclease Inhibitor"/>
    <property type="match status" value="2"/>
</dbReference>
<accession>A0A8B8CHR7</accession>
<dbReference type="RefSeq" id="XP_022315250.1">
    <property type="nucleotide sequence ID" value="XM_022459542.1"/>
</dbReference>
<keyword evidence="4" id="KW-1185">Reference proteome</keyword>
<dbReference type="InterPro" id="IPR001611">
    <property type="entry name" value="Leu-rich_rpt"/>
</dbReference>
<organism evidence="4 5">
    <name type="scientific">Crassostrea virginica</name>
    <name type="common">Eastern oyster</name>
    <dbReference type="NCBI Taxonomy" id="6565"/>
    <lineage>
        <taxon>Eukaryota</taxon>
        <taxon>Metazoa</taxon>
        <taxon>Spiralia</taxon>
        <taxon>Lophotrochozoa</taxon>
        <taxon>Mollusca</taxon>
        <taxon>Bivalvia</taxon>
        <taxon>Autobranchia</taxon>
        <taxon>Pteriomorphia</taxon>
        <taxon>Ostreida</taxon>
        <taxon>Ostreoidea</taxon>
        <taxon>Ostreidae</taxon>
        <taxon>Crassostrea</taxon>
    </lineage>
</organism>
<dbReference type="PANTHER" id="PTHR46652:SF3">
    <property type="entry name" value="LEUCINE-RICH REPEAT-CONTAINING PROTEIN 9"/>
    <property type="match status" value="1"/>
</dbReference>